<feature type="domain" description="Serine aminopeptidase S33" evidence="1">
    <location>
        <begin position="38"/>
        <end position="155"/>
    </location>
</feature>
<keyword evidence="2" id="KW-0378">Hydrolase</keyword>
<comment type="caution">
    <text evidence="2">The sequence shown here is derived from an EMBL/GenBank/DDBJ whole genome shotgun (WGS) entry which is preliminary data.</text>
</comment>
<evidence type="ECO:0000259" key="1">
    <source>
        <dbReference type="Pfam" id="PF12146"/>
    </source>
</evidence>
<evidence type="ECO:0000313" key="2">
    <source>
        <dbReference type="EMBL" id="RAO75277.1"/>
    </source>
</evidence>
<proteinExistence type="predicted"/>
<protein>
    <submittedName>
        <fullName evidence="2">Alpha/beta hydrolase</fullName>
    </submittedName>
</protein>
<gene>
    <name evidence="2" type="ORF">CA260_14405</name>
</gene>
<dbReference type="AlphaFoldDB" id="A0A328NYU3"/>
<organism evidence="2 3">
    <name type="scientific">Dyella jiangningensis</name>
    <dbReference type="NCBI Taxonomy" id="1379159"/>
    <lineage>
        <taxon>Bacteria</taxon>
        <taxon>Pseudomonadati</taxon>
        <taxon>Pseudomonadota</taxon>
        <taxon>Gammaproteobacteria</taxon>
        <taxon>Lysobacterales</taxon>
        <taxon>Rhodanobacteraceae</taxon>
        <taxon>Dyella</taxon>
    </lineage>
</organism>
<dbReference type="GO" id="GO:0016787">
    <property type="term" value="F:hydrolase activity"/>
    <property type="evidence" value="ECO:0007669"/>
    <property type="project" value="UniProtKB-KW"/>
</dbReference>
<dbReference type="PIRSF" id="PIRSF037442">
    <property type="entry name" value="UCP037442_abhydr"/>
    <property type="match status" value="1"/>
</dbReference>
<dbReference type="Gene3D" id="3.40.50.1820">
    <property type="entry name" value="alpha/beta hydrolase"/>
    <property type="match status" value="1"/>
</dbReference>
<reference evidence="2 3" key="1">
    <citation type="journal article" date="2018" name="Genet. Mol. Biol.">
        <title>The genome sequence of Dyella jiangningensis FCAV SCS01 from a lignocellulose-decomposing microbial consortium metagenome reveals potential for biotechnological applications.</title>
        <authorList>
            <person name="Desiderato J.G."/>
            <person name="Alvarenga D.O."/>
            <person name="Constancio M.T.L."/>
            <person name="Alves L.M.C."/>
            <person name="Varani A.M."/>
        </authorList>
    </citation>
    <scope>NUCLEOTIDE SEQUENCE [LARGE SCALE GENOMIC DNA]</scope>
    <source>
        <strain evidence="2 3">FCAV SCS01</strain>
    </source>
</reference>
<dbReference type="SUPFAM" id="SSF53474">
    <property type="entry name" value="alpha/beta-Hydrolases"/>
    <property type="match status" value="1"/>
</dbReference>
<keyword evidence="3" id="KW-1185">Reference proteome</keyword>
<dbReference type="RefSeq" id="WP_111983762.1">
    <property type="nucleotide sequence ID" value="NZ_NFZS01000004.1"/>
</dbReference>
<dbReference type="InterPro" id="IPR017208">
    <property type="entry name" value="UCP037442_abhydr"/>
</dbReference>
<sequence length="298" mass="32151">MSVPLPSTSPLPACEALPARAPDGAQAEVLLQLPVRTPRCVMYWLPALGVSARQYLPLAQALAEAGVAMAIHEWRGIGSSNRRAGRHQNWGYRELLQDDLPAGLAAVRERLPHQGLLLGGHSLGAQLASLHAAMHPDAVGGLVVAASGSPYWRQYRHGAWIRLAYAAAPCLAHVVGYLPGRKIGFGGNEARGVIDDWARSGRTGRYAAVGMADDLEQRLGRLQMPLLALRFADDWLGPEASLSWLLGKMPRAQVDRQLLTSSDMDGRPADHFGWMKTPGPVAERIIAWLSGLPSALRP</sequence>
<dbReference type="Proteomes" id="UP000248926">
    <property type="component" value="Unassembled WGS sequence"/>
</dbReference>
<dbReference type="EMBL" id="NFZS01000004">
    <property type="protein sequence ID" value="RAO75277.1"/>
    <property type="molecule type" value="Genomic_DNA"/>
</dbReference>
<dbReference type="InterPro" id="IPR022742">
    <property type="entry name" value="Hydrolase_4"/>
</dbReference>
<dbReference type="InterPro" id="IPR029058">
    <property type="entry name" value="AB_hydrolase_fold"/>
</dbReference>
<dbReference type="Pfam" id="PF12146">
    <property type="entry name" value="Hydrolase_4"/>
    <property type="match status" value="1"/>
</dbReference>
<dbReference type="OrthoDB" id="9785076at2"/>
<accession>A0A328NYU3</accession>
<name>A0A328NYU3_9GAMM</name>
<evidence type="ECO:0000313" key="3">
    <source>
        <dbReference type="Proteomes" id="UP000248926"/>
    </source>
</evidence>